<sequence>MLADGLQPSVGLPILFFSIIIYLLLGDYIRHSSLRKVPGPPSFALTRYRLAYSAFQGHRCATIHELHEKYGPVVRVTPTEISFSSLSALRTIYGAGSGFERTDFYRMFDVYGAPNLFSFRSVRDHRERKKLLSHAYSNQMILNPHNTALVEGKVAQYINFLRTEPEIASETFASLHYFSFDTISEFMYGPEHGGTKAMVGNQQDRNLLYDILHPSRRRLAWFAVHFPAYTKWITTRVGLLDRLITKLGLLPMRRPFMYSGIRSHALRAFHSMKNGGPEVWKRYSETTILGRLLSLQSTTGLTDMEIASECADQLLAGIDTTSDSSMFLIWALSRPENKIYQDRLRAELLTNLTFDPTTGVPELKSALHLPYLNAVIRETLRLYAPLPTSEPRSSPVPVLIDNHLIPAGTTVSMSPYTLHRSPHAFPSPLTFNPERWLLPISSPPSNTPITTTTTKPTYTPLPTSSPPNQYFWSFSSGGRMCIGLHLAMAEMTCLIAAIYGNFETGLPKNKKDLHIVNEKKGTINTNSEPYYLSIYLFINQSK</sequence>
<comment type="similarity">
    <text evidence="2 7">Belongs to the cytochrome P450 family.</text>
</comment>
<evidence type="ECO:0000256" key="7">
    <source>
        <dbReference type="RuleBase" id="RU000461"/>
    </source>
</evidence>
<feature type="transmembrane region" description="Helical" evidence="8">
    <location>
        <begin position="6"/>
        <end position="25"/>
    </location>
</feature>
<dbReference type="PROSITE" id="PS00086">
    <property type="entry name" value="CYTOCHROME_P450"/>
    <property type="match status" value="1"/>
</dbReference>
<evidence type="ECO:0000256" key="1">
    <source>
        <dbReference type="ARBA" id="ARBA00001971"/>
    </source>
</evidence>
<keyword evidence="5 6" id="KW-0408">Iron</keyword>
<proteinExistence type="inferred from homology"/>
<evidence type="ECO:0000256" key="5">
    <source>
        <dbReference type="ARBA" id="ARBA00023004"/>
    </source>
</evidence>
<comment type="caution">
    <text evidence="9">The sequence shown here is derived from an EMBL/GenBank/DDBJ whole genome shotgun (WGS) entry which is preliminary data.</text>
</comment>
<dbReference type="OrthoDB" id="1470350at2759"/>
<keyword evidence="8" id="KW-1133">Transmembrane helix</keyword>
<evidence type="ECO:0000256" key="3">
    <source>
        <dbReference type="ARBA" id="ARBA00022723"/>
    </source>
</evidence>
<keyword evidence="3 6" id="KW-0479">Metal-binding</keyword>
<evidence type="ECO:0000256" key="4">
    <source>
        <dbReference type="ARBA" id="ARBA00023002"/>
    </source>
</evidence>
<comment type="cofactor">
    <cofactor evidence="1 6">
        <name>heme</name>
        <dbReference type="ChEBI" id="CHEBI:30413"/>
    </cofactor>
</comment>
<dbReference type="PANTHER" id="PTHR24305:SF164">
    <property type="entry name" value="P450, PUTATIVE (EUROFUNG)-RELATED"/>
    <property type="match status" value="1"/>
</dbReference>
<gene>
    <name evidence="9" type="ORF">UCRPC4_g05634</name>
</gene>
<dbReference type="Pfam" id="PF00067">
    <property type="entry name" value="p450"/>
    <property type="match status" value="1"/>
</dbReference>
<dbReference type="GO" id="GO:0016705">
    <property type="term" value="F:oxidoreductase activity, acting on paired donors, with incorporation or reduction of molecular oxygen"/>
    <property type="evidence" value="ECO:0007669"/>
    <property type="project" value="InterPro"/>
</dbReference>
<keyword evidence="10" id="KW-1185">Reference proteome</keyword>
<dbReference type="InterPro" id="IPR017972">
    <property type="entry name" value="Cyt_P450_CS"/>
</dbReference>
<organism evidence="9 10">
    <name type="scientific">Phaeomoniella chlamydospora</name>
    <name type="common">Phaeoacremonium chlamydosporum</name>
    <dbReference type="NCBI Taxonomy" id="158046"/>
    <lineage>
        <taxon>Eukaryota</taxon>
        <taxon>Fungi</taxon>
        <taxon>Dikarya</taxon>
        <taxon>Ascomycota</taxon>
        <taxon>Pezizomycotina</taxon>
        <taxon>Eurotiomycetes</taxon>
        <taxon>Chaetothyriomycetidae</taxon>
        <taxon>Phaeomoniellales</taxon>
        <taxon>Phaeomoniellaceae</taxon>
        <taxon>Phaeomoniella</taxon>
    </lineage>
</organism>
<accession>A0A0G2GKG2</accession>
<dbReference type="PRINTS" id="PR00385">
    <property type="entry name" value="P450"/>
</dbReference>
<evidence type="ECO:0000256" key="8">
    <source>
        <dbReference type="SAM" id="Phobius"/>
    </source>
</evidence>
<keyword evidence="8" id="KW-0812">Transmembrane</keyword>
<protein>
    <submittedName>
        <fullName evidence="9">Putative benzoate 4-monooxygenase cytochrome</fullName>
    </submittedName>
</protein>
<evidence type="ECO:0000313" key="9">
    <source>
        <dbReference type="EMBL" id="KKY17390.1"/>
    </source>
</evidence>
<dbReference type="InterPro" id="IPR002403">
    <property type="entry name" value="Cyt_P450_E_grp-IV"/>
</dbReference>
<dbReference type="InterPro" id="IPR050121">
    <property type="entry name" value="Cytochrome_P450_monoxygenase"/>
</dbReference>
<dbReference type="GO" id="GO:0004497">
    <property type="term" value="F:monooxygenase activity"/>
    <property type="evidence" value="ECO:0007669"/>
    <property type="project" value="UniProtKB-KW"/>
</dbReference>
<evidence type="ECO:0000256" key="6">
    <source>
        <dbReference type="PIRSR" id="PIRSR602403-1"/>
    </source>
</evidence>
<name>A0A0G2GKG2_PHACM</name>
<keyword evidence="4 7" id="KW-0560">Oxidoreductase</keyword>
<dbReference type="CDD" id="cd11059">
    <property type="entry name" value="CYP_fungal"/>
    <property type="match status" value="1"/>
</dbReference>
<dbReference type="InterPro" id="IPR001128">
    <property type="entry name" value="Cyt_P450"/>
</dbReference>
<dbReference type="GO" id="GO:0020037">
    <property type="term" value="F:heme binding"/>
    <property type="evidence" value="ECO:0007669"/>
    <property type="project" value="InterPro"/>
</dbReference>
<dbReference type="PANTHER" id="PTHR24305">
    <property type="entry name" value="CYTOCHROME P450"/>
    <property type="match status" value="1"/>
</dbReference>
<evidence type="ECO:0000313" key="10">
    <source>
        <dbReference type="Proteomes" id="UP000053317"/>
    </source>
</evidence>
<dbReference type="InterPro" id="IPR036396">
    <property type="entry name" value="Cyt_P450_sf"/>
</dbReference>
<keyword evidence="7 9" id="KW-0503">Monooxygenase</keyword>
<evidence type="ECO:0000256" key="2">
    <source>
        <dbReference type="ARBA" id="ARBA00010617"/>
    </source>
</evidence>
<dbReference type="Proteomes" id="UP000053317">
    <property type="component" value="Unassembled WGS sequence"/>
</dbReference>
<dbReference type="GO" id="GO:0005506">
    <property type="term" value="F:iron ion binding"/>
    <property type="evidence" value="ECO:0007669"/>
    <property type="project" value="InterPro"/>
</dbReference>
<keyword evidence="6 7" id="KW-0349">Heme</keyword>
<dbReference type="PRINTS" id="PR00465">
    <property type="entry name" value="EP450IV"/>
</dbReference>
<reference evidence="9 10" key="2">
    <citation type="submission" date="2015-05" db="EMBL/GenBank/DDBJ databases">
        <authorList>
            <person name="Morales-Cruz A."/>
            <person name="Amrine K.C."/>
            <person name="Cantu D."/>
        </authorList>
    </citation>
    <scope>NUCLEOTIDE SEQUENCE [LARGE SCALE GENOMIC DNA]</scope>
    <source>
        <strain evidence="9">UCRPC4</strain>
    </source>
</reference>
<dbReference type="AlphaFoldDB" id="A0A0G2GKG2"/>
<dbReference type="Gene3D" id="1.10.630.10">
    <property type="entry name" value="Cytochrome P450"/>
    <property type="match status" value="1"/>
</dbReference>
<dbReference type="SUPFAM" id="SSF48264">
    <property type="entry name" value="Cytochrome P450"/>
    <property type="match status" value="1"/>
</dbReference>
<keyword evidence="8" id="KW-0472">Membrane</keyword>
<feature type="binding site" description="axial binding residue" evidence="6">
    <location>
        <position position="481"/>
    </location>
    <ligand>
        <name>heme</name>
        <dbReference type="ChEBI" id="CHEBI:30413"/>
    </ligand>
    <ligandPart>
        <name>Fe</name>
        <dbReference type="ChEBI" id="CHEBI:18248"/>
    </ligandPart>
</feature>
<reference evidence="9 10" key="1">
    <citation type="submission" date="2015-05" db="EMBL/GenBank/DDBJ databases">
        <title>Distinctive expansion of gene families associated with plant cell wall degradation and secondary metabolism in the genomes of grapevine trunk pathogens.</title>
        <authorList>
            <person name="Lawrence D.P."/>
            <person name="Travadon R."/>
            <person name="Rolshausen P.E."/>
            <person name="Baumgartner K."/>
        </authorList>
    </citation>
    <scope>NUCLEOTIDE SEQUENCE [LARGE SCALE GENOMIC DNA]</scope>
    <source>
        <strain evidence="9">UCRPC4</strain>
    </source>
</reference>
<dbReference type="EMBL" id="LCWF01000147">
    <property type="protein sequence ID" value="KKY17390.1"/>
    <property type="molecule type" value="Genomic_DNA"/>
</dbReference>